<dbReference type="InterPro" id="IPR000620">
    <property type="entry name" value="EamA_dom"/>
</dbReference>
<keyword evidence="1" id="KW-0472">Membrane</keyword>
<feature type="transmembrane region" description="Helical" evidence="1">
    <location>
        <begin position="205"/>
        <end position="225"/>
    </location>
</feature>
<accession>A0A7C2FXP2</accession>
<name>A0A7C2FXP2_9CREN</name>
<feature type="transmembrane region" description="Helical" evidence="1">
    <location>
        <begin position="118"/>
        <end position="135"/>
    </location>
</feature>
<comment type="caution">
    <text evidence="3">The sequence shown here is derived from an EMBL/GenBank/DDBJ whole genome shotgun (WGS) entry which is preliminary data.</text>
</comment>
<reference evidence="3" key="1">
    <citation type="journal article" date="2020" name="mSystems">
        <title>Genome- and Community-Level Interaction Insights into Carbon Utilization and Element Cycling Functions of Hydrothermarchaeota in Hydrothermal Sediment.</title>
        <authorList>
            <person name="Zhou Z."/>
            <person name="Liu Y."/>
            <person name="Xu W."/>
            <person name="Pan J."/>
            <person name="Luo Z.H."/>
            <person name="Li M."/>
        </authorList>
    </citation>
    <scope>NUCLEOTIDE SEQUENCE [LARGE SCALE GENOMIC DNA]</scope>
    <source>
        <strain evidence="3">SpSt-23</strain>
    </source>
</reference>
<dbReference type="PANTHER" id="PTHR22911:SF137">
    <property type="entry name" value="SOLUTE CARRIER FAMILY 35 MEMBER G2-RELATED"/>
    <property type="match status" value="1"/>
</dbReference>
<dbReference type="Pfam" id="PF00892">
    <property type="entry name" value="EamA"/>
    <property type="match status" value="2"/>
</dbReference>
<feature type="transmembrane region" description="Helical" evidence="1">
    <location>
        <begin position="6"/>
        <end position="25"/>
    </location>
</feature>
<sequence>MLPMIYGLIAGVLWGFNPVVIKKYGEGLDTVTVNGVRAFYAFLLTLIITFTIFPTYQADFTGLLIIFLSAFSGPFLGDIFYVKAIRGIGGGNAITIGYMYVFVAEFISILILGETPDYHILIGTLLAVFGVSLIYRGYGSVSSRREYLSGFLTAVFWGFSTIFSRLATLHGDPFLLTVVRNLFVFTLASSIKGSRVVKESFSRKGFILGFLAGGLSFGLGMALFIKALSIGGVQVSALPTLIAPVVGRVFSIIVNGEKPDSKGIVGTFVTVLGLSIGFLKTTF</sequence>
<feature type="domain" description="EamA" evidence="2">
    <location>
        <begin position="3"/>
        <end position="135"/>
    </location>
</feature>
<feature type="transmembrane region" description="Helical" evidence="1">
    <location>
        <begin position="237"/>
        <end position="256"/>
    </location>
</feature>
<feature type="transmembrane region" description="Helical" evidence="1">
    <location>
        <begin position="93"/>
        <end position="112"/>
    </location>
</feature>
<dbReference type="SUPFAM" id="SSF103481">
    <property type="entry name" value="Multidrug resistance efflux transporter EmrE"/>
    <property type="match status" value="2"/>
</dbReference>
<feature type="domain" description="EamA" evidence="2">
    <location>
        <begin position="147"/>
        <end position="275"/>
    </location>
</feature>
<evidence type="ECO:0000259" key="2">
    <source>
        <dbReference type="Pfam" id="PF00892"/>
    </source>
</evidence>
<dbReference type="AlphaFoldDB" id="A0A7C2FXP2"/>
<feature type="transmembrane region" description="Helical" evidence="1">
    <location>
        <begin position="174"/>
        <end position="193"/>
    </location>
</feature>
<proteinExistence type="predicted"/>
<feature type="transmembrane region" description="Helical" evidence="1">
    <location>
        <begin position="37"/>
        <end position="56"/>
    </location>
</feature>
<dbReference type="InterPro" id="IPR037185">
    <property type="entry name" value="EmrE-like"/>
</dbReference>
<feature type="transmembrane region" description="Helical" evidence="1">
    <location>
        <begin position="147"/>
        <end position="168"/>
    </location>
</feature>
<feature type="transmembrane region" description="Helical" evidence="1">
    <location>
        <begin position="62"/>
        <end position="81"/>
    </location>
</feature>
<keyword evidence="1" id="KW-0812">Transmembrane</keyword>
<dbReference type="PANTHER" id="PTHR22911">
    <property type="entry name" value="ACYL-MALONYL CONDENSING ENZYME-RELATED"/>
    <property type="match status" value="1"/>
</dbReference>
<organism evidence="3">
    <name type="scientific">Thermosphaera aggregans</name>
    <dbReference type="NCBI Taxonomy" id="54254"/>
    <lineage>
        <taxon>Archaea</taxon>
        <taxon>Thermoproteota</taxon>
        <taxon>Thermoprotei</taxon>
        <taxon>Desulfurococcales</taxon>
        <taxon>Desulfurococcaceae</taxon>
        <taxon>Thermosphaera</taxon>
    </lineage>
</organism>
<evidence type="ECO:0000313" key="3">
    <source>
        <dbReference type="EMBL" id="HEF87224.1"/>
    </source>
</evidence>
<protein>
    <submittedName>
        <fullName evidence="3">DMT family transporter</fullName>
    </submittedName>
</protein>
<feature type="transmembrane region" description="Helical" evidence="1">
    <location>
        <begin position="263"/>
        <end position="279"/>
    </location>
</feature>
<dbReference type="EMBL" id="DSJT01000012">
    <property type="protein sequence ID" value="HEF87224.1"/>
    <property type="molecule type" value="Genomic_DNA"/>
</dbReference>
<evidence type="ECO:0000256" key="1">
    <source>
        <dbReference type="SAM" id="Phobius"/>
    </source>
</evidence>
<dbReference type="GO" id="GO:0016020">
    <property type="term" value="C:membrane"/>
    <property type="evidence" value="ECO:0007669"/>
    <property type="project" value="InterPro"/>
</dbReference>
<keyword evidence="1" id="KW-1133">Transmembrane helix</keyword>
<gene>
    <name evidence="3" type="ORF">ENP55_02810</name>
</gene>